<keyword evidence="4" id="KW-0460">Magnesium</keyword>
<dbReference type="CDD" id="cd00887">
    <property type="entry name" value="MoeA"/>
    <property type="match status" value="1"/>
</dbReference>
<dbReference type="PANTHER" id="PTHR10192">
    <property type="entry name" value="MOLYBDOPTERIN BIOSYNTHESIS PROTEIN"/>
    <property type="match status" value="1"/>
</dbReference>
<evidence type="ECO:0000256" key="3">
    <source>
        <dbReference type="ARBA" id="ARBA00047317"/>
    </source>
</evidence>
<dbReference type="Gene3D" id="2.170.190.11">
    <property type="entry name" value="Molybdopterin biosynthesis moea protein, domain 3"/>
    <property type="match status" value="1"/>
</dbReference>
<dbReference type="OrthoDB" id="9804758at2"/>
<comment type="caution">
    <text evidence="6">The sequence shown here is derived from an EMBL/GenBank/DDBJ whole genome shotgun (WGS) entry which is preliminary data.</text>
</comment>
<keyword evidence="4" id="KW-0500">Molybdenum</keyword>
<dbReference type="InterPro" id="IPR036688">
    <property type="entry name" value="MoeA_C_domain_IV_sf"/>
</dbReference>
<organism evidence="6 7">
    <name type="scientific">Campylobacter gracilis RM3268</name>
    <dbReference type="NCBI Taxonomy" id="553220"/>
    <lineage>
        <taxon>Bacteria</taxon>
        <taxon>Pseudomonadati</taxon>
        <taxon>Campylobacterota</taxon>
        <taxon>Epsilonproteobacteria</taxon>
        <taxon>Campylobacterales</taxon>
        <taxon>Campylobacteraceae</taxon>
        <taxon>Campylobacter</taxon>
    </lineage>
</organism>
<dbReference type="SUPFAM" id="SSF63867">
    <property type="entry name" value="MoeA C-terminal domain-like"/>
    <property type="match status" value="1"/>
</dbReference>
<keyword evidence="7" id="KW-1185">Reference proteome</keyword>
<dbReference type="Pfam" id="PF00994">
    <property type="entry name" value="MoCF_biosynth"/>
    <property type="match status" value="1"/>
</dbReference>
<dbReference type="STRING" id="824.CGRAC_1118"/>
<dbReference type="EC" id="2.10.1.1" evidence="4"/>
<keyword evidence="4" id="KW-0808">Transferase</keyword>
<protein>
    <recommendedName>
        <fullName evidence="4">Molybdopterin molybdenumtransferase</fullName>
        <ecNumber evidence="4">2.10.1.1</ecNumber>
    </recommendedName>
</protein>
<dbReference type="GO" id="GO:0046872">
    <property type="term" value="F:metal ion binding"/>
    <property type="evidence" value="ECO:0007669"/>
    <property type="project" value="UniProtKB-UniRule"/>
</dbReference>
<feature type="domain" description="MoaB/Mog" evidence="5">
    <location>
        <begin position="174"/>
        <end position="312"/>
    </location>
</feature>
<proteinExistence type="inferred from homology"/>
<keyword evidence="4" id="KW-0479">Metal-binding</keyword>
<dbReference type="SUPFAM" id="SSF63882">
    <property type="entry name" value="MoeA N-terminal region -like"/>
    <property type="match status" value="1"/>
</dbReference>
<dbReference type="Pfam" id="PF03453">
    <property type="entry name" value="MoeA_N"/>
    <property type="match status" value="1"/>
</dbReference>
<comment type="pathway">
    <text evidence="4">Cofactor biosynthesis; molybdopterin biosynthesis.</text>
</comment>
<evidence type="ECO:0000256" key="1">
    <source>
        <dbReference type="ARBA" id="ARBA00002901"/>
    </source>
</evidence>
<dbReference type="InterPro" id="IPR001453">
    <property type="entry name" value="MoaB/Mog_dom"/>
</dbReference>
<dbReference type="Proteomes" id="UP000005709">
    <property type="component" value="Unassembled WGS sequence"/>
</dbReference>
<dbReference type="Gene3D" id="3.90.105.10">
    <property type="entry name" value="Molybdopterin biosynthesis moea protein, domain 2"/>
    <property type="match status" value="1"/>
</dbReference>
<comment type="cofactor">
    <cofactor evidence="4">
        <name>Mg(2+)</name>
        <dbReference type="ChEBI" id="CHEBI:18420"/>
    </cofactor>
</comment>
<dbReference type="eggNOG" id="COG0303">
    <property type="taxonomic scope" value="Bacteria"/>
</dbReference>
<evidence type="ECO:0000313" key="7">
    <source>
        <dbReference type="Proteomes" id="UP000005709"/>
    </source>
</evidence>
<evidence type="ECO:0000256" key="2">
    <source>
        <dbReference type="ARBA" id="ARBA00010763"/>
    </source>
</evidence>
<comment type="catalytic activity">
    <reaction evidence="3">
        <text>adenylyl-molybdopterin + molybdate = Mo-molybdopterin + AMP + H(+)</text>
        <dbReference type="Rhea" id="RHEA:35047"/>
        <dbReference type="ChEBI" id="CHEBI:15378"/>
        <dbReference type="ChEBI" id="CHEBI:36264"/>
        <dbReference type="ChEBI" id="CHEBI:62727"/>
        <dbReference type="ChEBI" id="CHEBI:71302"/>
        <dbReference type="ChEBI" id="CHEBI:456215"/>
        <dbReference type="EC" id="2.10.1.1"/>
    </reaction>
</comment>
<dbReference type="SUPFAM" id="SSF53218">
    <property type="entry name" value="Molybdenum cofactor biosynthesis proteins"/>
    <property type="match status" value="1"/>
</dbReference>
<reference evidence="6 7" key="1">
    <citation type="submission" date="2009-07" db="EMBL/GenBank/DDBJ databases">
        <authorList>
            <person name="Madupu R."/>
            <person name="Sebastian Y."/>
            <person name="Durkin A.S."/>
            <person name="Torralba M."/>
            <person name="Methe B."/>
            <person name="Sutton G.G."/>
            <person name="Strausberg R.L."/>
            <person name="Nelson K.E."/>
        </authorList>
    </citation>
    <scope>NUCLEOTIDE SEQUENCE [LARGE SCALE GENOMIC DNA]</scope>
    <source>
        <strain evidence="6 7">RM3268</strain>
    </source>
</reference>
<evidence type="ECO:0000259" key="5">
    <source>
        <dbReference type="SMART" id="SM00852"/>
    </source>
</evidence>
<dbReference type="Gene3D" id="2.40.340.10">
    <property type="entry name" value="MoeA, C-terminal, domain IV"/>
    <property type="match status" value="1"/>
</dbReference>
<dbReference type="AlphaFoldDB" id="C8PGG5"/>
<accession>C8PGG5</accession>
<dbReference type="EMBL" id="ACYG01000019">
    <property type="protein sequence ID" value="EEV18203.1"/>
    <property type="molecule type" value="Genomic_DNA"/>
</dbReference>
<dbReference type="GO" id="GO:0005829">
    <property type="term" value="C:cytosol"/>
    <property type="evidence" value="ECO:0007669"/>
    <property type="project" value="TreeGrafter"/>
</dbReference>
<name>C8PGG5_9BACT</name>
<dbReference type="InterPro" id="IPR038987">
    <property type="entry name" value="MoeA-like"/>
</dbReference>
<dbReference type="PANTHER" id="PTHR10192:SF5">
    <property type="entry name" value="GEPHYRIN"/>
    <property type="match status" value="1"/>
</dbReference>
<sequence>MIGINEAIDLATARITSSKQSEKVPLPSALGRILFSDISAIKNLPCFDNSALDGYAYAAEFKDEELKIVEPTIFAGDEKFYEIKAGQAQKIMTGAPMPAGADSVARLEDVNAQGGTLKIPASVHAHDGFRKKGEEVRAGELLLRRGEILNPAKIMLLAAQGIYEVDIYARPKIALFSSGNELKEPWQSASEREIYNANSSGIAALLQKYGFKNEYLGILKDDFSEVCEALDAATRKFDVLITSGGASAGEADFMQSAMSELGFLQVFDHIDIKPGRPSKCFAKDGKFVFAMAGNPMAAFVLTRAVILPILFKLSGASEAFSAEAAIYAKLASDLKLKSGRVNLTVGAYEGGVFTPMPSPSGRIRPLAAASHFFLADPECDKVRAGEIVKIYEI</sequence>
<comment type="similarity">
    <text evidence="2 4">Belongs to the MoeA family.</text>
</comment>
<keyword evidence="4" id="KW-0501">Molybdenum cofactor biosynthesis</keyword>
<comment type="function">
    <text evidence="1 4">Catalyzes the insertion of molybdate into adenylated molybdopterin with the concomitant release of AMP.</text>
</comment>
<dbReference type="InterPro" id="IPR036425">
    <property type="entry name" value="MoaB/Mog-like_dom_sf"/>
</dbReference>
<dbReference type="Gene3D" id="3.40.980.10">
    <property type="entry name" value="MoaB/Mog-like domain"/>
    <property type="match status" value="1"/>
</dbReference>
<gene>
    <name evidence="6" type="ORF">CAMGR0001_0958</name>
</gene>
<evidence type="ECO:0000256" key="4">
    <source>
        <dbReference type="RuleBase" id="RU365090"/>
    </source>
</evidence>
<dbReference type="InterPro" id="IPR005110">
    <property type="entry name" value="MoeA_linker/N"/>
</dbReference>
<dbReference type="InterPro" id="IPR036135">
    <property type="entry name" value="MoeA_linker/N_sf"/>
</dbReference>
<dbReference type="SMART" id="SM00852">
    <property type="entry name" value="MoCF_biosynth"/>
    <property type="match status" value="1"/>
</dbReference>
<dbReference type="RefSeq" id="WP_005870544.1">
    <property type="nucleotide sequence ID" value="NZ_ACYG01000019.1"/>
</dbReference>
<dbReference type="UniPathway" id="UPA00344"/>
<dbReference type="GO" id="GO:0006777">
    <property type="term" value="P:Mo-molybdopterin cofactor biosynthetic process"/>
    <property type="evidence" value="ECO:0007669"/>
    <property type="project" value="UniProtKB-UniRule"/>
</dbReference>
<dbReference type="GO" id="GO:0061599">
    <property type="term" value="F:molybdopterin molybdotransferase activity"/>
    <property type="evidence" value="ECO:0007669"/>
    <property type="project" value="UniProtKB-UniRule"/>
</dbReference>
<evidence type="ECO:0000313" key="6">
    <source>
        <dbReference type="EMBL" id="EEV18203.1"/>
    </source>
</evidence>